<dbReference type="CDD" id="cd01948">
    <property type="entry name" value="EAL"/>
    <property type="match status" value="1"/>
</dbReference>
<dbReference type="CDD" id="cd00156">
    <property type="entry name" value="REC"/>
    <property type="match status" value="1"/>
</dbReference>
<evidence type="ECO:0000259" key="3">
    <source>
        <dbReference type="PROSITE" id="PS50883"/>
    </source>
</evidence>
<dbReference type="PANTHER" id="PTHR33121:SF79">
    <property type="entry name" value="CYCLIC DI-GMP PHOSPHODIESTERASE PDED-RELATED"/>
    <property type="match status" value="1"/>
</dbReference>
<dbReference type="Gene3D" id="3.20.20.450">
    <property type="entry name" value="EAL domain"/>
    <property type="match status" value="1"/>
</dbReference>
<dbReference type="EMBL" id="JAUZQE010000006">
    <property type="protein sequence ID" value="MDR4125100.1"/>
    <property type="molecule type" value="Genomic_DNA"/>
</dbReference>
<evidence type="ECO:0000313" key="5">
    <source>
        <dbReference type="Proteomes" id="UP001232156"/>
    </source>
</evidence>
<dbReference type="Pfam" id="PF00563">
    <property type="entry name" value="EAL"/>
    <property type="match status" value="1"/>
</dbReference>
<dbReference type="PROSITE" id="PS50110">
    <property type="entry name" value="RESPONSE_REGULATORY"/>
    <property type="match status" value="1"/>
</dbReference>
<reference evidence="4 5" key="1">
    <citation type="submission" date="2023-08" db="EMBL/GenBank/DDBJ databases">
        <title>Alcaligenaceae gen. nov., a novel taxon isolated from the sludge of Yixing Pesticide Factory.</title>
        <authorList>
            <person name="Ruan L."/>
        </authorList>
    </citation>
    <scope>NUCLEOTIDE SEQUENCE [LARGE SCALE GENOMIC DNA]</scope>
    <source>
        <strain evidence="4 5">LG-2</strain>
    </source>
</reference>
<comment type="caution">
    <text evidence="4">The sequence shown here is derived from an EMBL/GenBank/DDBJ whole genome shotgun (WGS) entry which is preliminary data.</text>
</comment>
<dbReference type="SMART" id="SM00448">
    <property type="entry name" value="REC"/>
    <property type="match status" value="1"/>
</dbReference>
<evidence type="ECO:0000256" key="1">
    <source>
        <dbReference type="PROSITE-ProRule" id="PRU00169"/>
    </source>
</evidence>
<evidence type="ECO:0000259" key="2">
    <source>
        <dbReference type="PROSITE" id="PS50110"/>
    </source>
</evidence>
<accession>A0ABU1D3X8</accession>
<feature type="domain" description="Response regulatory" evidence="2">
    <location>
        <begin position="14"/>
        <end position="136"/>
    </location>
</feature>
<feature type="domain" description="EAL" evidence="3">
    <location>
        <begin position="147"/>
        <end position="400"/>
    </location>
</feature>
<dbReference type="InterPro" id="IPR001789">
    <property type="entry name" value="Sig_transdc_resp-reg_receiver"/>
</dbReference>
<name>A0ABU1D3X8_9BURK</name>
<dbReference type="PANTHER" id="PTHR33121">
    <property type="entry name" value="CYCLIC DI-GMP PHOSPHODIESTERASE PDEF"/>
    <property type="match status" value="1"/>
</dbReference>
<keyword evidence="5" id="KW-1185">Reference proteome</keyword>
<dbReference type="SUPFAM" id="SSF141868">
    <property type="entry name" value="EAL domain-like"/>
    <property type="match status" value="1"/>
</dbReference>
<dbReference type="InterPro" id="IPR035919">
    <property type="entry name" value="EAL_sf"/>
</dbReference>
<proteinExistence type="predicted"/>
<dbReference type="SUPFAM" id="SSF52172">
    <property type="entry name" value="CheY-like"/>
    <property type="match status" value="1"/>
</dbReference>
<keyword evidence="1" id="KW-0597">Phosphoprotein</keyword>
<dbReference type="Pfam" id="PF00072">
    <property type="entry name" value="Response_reg"/>
    <property type="match status" value="1"/>
</dbReference>
<dbReference type="InterPro" id="IPR050706">
    <property type="entry name" value="Cyclic-di-GMP_PDE-like"/>
</dbReference>
<dbReference type="RefSeq" id="WP_165278344.1">
    <property type="nucleotide sequence ID" value="NZ_JAUZQE010000006.1"/>
</dbReference>
<sequence length="429" mass="47278">MTTLHSLMPSIPESVLVIDDSAVQRRHAVDLCREAGVEHIYEASNGAEALDLLATLPVLPAVLMVDLEMPGMNGVELIQNLKKRRIHVPVVLASSRESPLISAVETMTQSLGMEVLASLQKPLNLPQVASALSGLNRKQPAPAPDLAKFSLNDLRTAIQNGEIQAHYQPKLDVRTGVIKGVEALARWVRPDGSVIPPNRFIPVAEQYGMIHDLTLRIVEQACAQATQWNKRGLRLSMAINLSPQQLDSDQFVDDITKLIERHAVRADQIVWEITESSVVANLGTALGVLARMRLKGFGLSIDDYGTGFSSMQQLARIPFTELKVDRSFVHGAAQREHLRVILQSALEMANRLNLVTVAEGVEHLEDWRLLQDFGCVLGQGYLIARPMPGPDLPDWLRKNAQYLRTLHCEQSRLGAEANAAKTRSGNEAH</sequence>
<dbReference type="Gene3D" id="3.40.50.2300">
    <property type="match status" value="1"/>
</dbReference>
<dbReference type="InterPro" id="IPR001633">
    <property type="entry name" value="EAL_dom"/>
</dbReference>
<gene>
    <name evidence="4" type="ORF">Q8947_03755</name>
</gene>
<dbReference type="PROSITE" id="PS50883">
    <property type="entry name" value="EAL"/>
    <property type="match status" value="1"/>
</dbReference>
<protein>
    <submittedName>
        <fullName evidence="4">EAL domain-containing response regulator</fullName>
    </submittedName>
</protein>
<dbReference type="Proteomes" id="UP001232156">
    <property type="component" value="Unassembled WGS sequence"/>
</dbReference>
<feature type="modified residue" description="4-aspartylphosphate" evidence="1">
    <location>
        <position position="66"/>
    </location>
</feature>
<evidence type="ECO:0000313" key="4">
    <source>
        <dbReference type="EMBL" id="MDR4125100.1"/>
    </source>
</evidence>
<organism evidence="4 5">
    <name type="scientific">Yanghanlia caeni</name>
    <dbReference type="NCBI Taxonomy" id="3064283"/>
    <lineage>
        <taxon>Bacteria</taxon>
        <taxon>Pseudomonadati</taxon>
        <taxon>Pseudomonadota</taxon>
        <taxon>Betaproteobacteria</taxon>
        <taxon>Burkholderiales</taxon>
        <taxon>Alcaligenaceae</taxon>
        <taxon>Yanghanlia</taxon>
    </lineage>
</organism>
<dbReference type="SMART" id="SM00052">
    <property type="entry name" value="EAL"/>
    <property type="match status" value="1"/>
</dbReference>
<dbReference type="InterPro" id="IPR011006">
    <property type="entry name" value="CheY-like_superfamily"/>
</dbReference>